<feature type="compositionally biased region" description="Low complexity" evidence="1">
    <location>
        <begin position="11"/>
        <end position="31"/>
    </location>
</feature>
<organism evidence="2 3">
    <name type="scientific">Olsenella profusa</name>
    <dbReference type="NCBI Taxonomy" id="138595"/>
    <lineage>
        <taxon>Bacteria</taxon>
        <taxon>Bacillati</taxon>
        <taxon>Actinomycetota</taxon>
        <taxon>Coriobacteriia</taxon>
        <taxon>Coriobacteriales</taxon>
        <taxon>Atopobiaceae</taxon>
        <taxon>Olsenella</taxon>
    </lineage>
</organism>
<evidence type="ECO:0000313" key="2">
    <source>
        <dbReference type="EMBL" id="MBM6774256.1"/>
    </source>
</evidence>
<dbReference type="SUPFAM" id="SSF53474">
    <property type="entry name" value="alpha/beta-Hydrolases"/>
    <property type="match status" value="1"/>
</dbReference>
<evidence type="ECO:0000256" key="1">
    <source>
        <dbReference type="SAM" id="MobiDB-lite"/>
    </source>
</evidence>
<protein>
    <submittedName>
        <fullName evidence="2">Peptidase S10</fullName>
    </submittedName>
</protein>
<comment type="caution">
    <text evidence="2">The sequence shown here is derived from an EMBL/GenBank/DDBJ whole genome shotgun (WGS) entry which is preliminary data.</text>
</comment>
<evidence type="ECO:0000313" key="3">
    <source>
        <dbReference type="Proteomes" id="UP000712527"/>
    </source>
</evidence>
<dbReference type="Proteomes" id="UP000712527">
    <property type="component" value="Unassembled WGS sequence"/>
</dbReference>
<sequence length="518" mass="56489">MAEEEKVSAGSQSAPTQAGAPAQGNPAPTAQTKPFATVPADRAKEVPEPASARLTWTDGEKTLQYEARAAHLDVRDDNGVLLGRMFSLSYVVVDAEGRPDPARPVTFAYNGGPGSSSVPINFGGIGPRRVTTDGVSHVRADAPVVDNPHTLLPDSDVVFLDALGTGWSVLADDADPKKIFSTDGDADAFARAICAWLTERGRWSSPLYLYGESYGTVRNSVLMRLLGERGVQLTGVVMLSAVFNIAGLICPGEDSYYLGMLPVYAATAQFFGKAGAGVDEDEWFDRAMAFTEDELAPALLRGDRLGEERERAVAEGMSGLIGLPAEHILAHHLRIDLLDFRTHLLADGGRVCGRLDTRFAADAPSPMQSYDMWVAGEDAADDALEGAWVREFRRFCADELGYEGPARYLSNNYDKVNAGWNWSHEEPGLGEVPAPNVALDIAVALRRNPTCKLAIIGGRYDAATTWWNVVRDMSCQFLSERLKERVSWYRYGCGHMAYVDEPTLAAMGRDMHEFYQKR</sequence>
<name>A0ABS2EZV7_9ACTN</name>
<proteinExistence type="predicted"/>
<dbReference type="Pfam" id="PF00450">
    <property type="entry name" value="Peptidase_S10"/>
    <property type="match status" value="1"/>
</dbReference>
<dbReference type="Gene3D" id="3.40.50.1820">
    <property type="entry name" value="alpha/beta hydrolase"/>
    <property type="match status" value="1"/>
</dbReference>
<gene>
    <name evidence="2" type="ORF">H9X80_01640</name>
</gene>
<reference evidence="2 3" key="1">
    <citation type="journal article" date="2021" name="Sci. Rep.">
        <title>The distribution of antibiotic resistance genes in chicken gut microbiota commensals.</title>
        <authorList>
            <person name="Juricova H."/>
            <person name="Matiasovicova J."/>
            <person name="Kubasova T."/>
            <person name="Cejkova D."/>
            <person name="Rychlik I."/>
        </authorList>
    </citation>
    <scope>NUCLEOTIDE SEQUENCE [LARGE SCALE GENOMIC DNA]</scope>
    <source>
        <strain evidence="2 3">An794</strain>
    </source>
</reference>
<feature type="region of interest" description="Disordered" evidence="1">
    <location>
        <begin position="1"/>
        <end position="51"/>
    </location>
</feature>
<dbReference type="InterPro" id="IPR001563">
    <property type="entry name" value="Peptidase_S10"/>
</dbReference>
<dbReference type="InterPro" id="IPR029058">
    <property type="entry name" value="AB_hydrolase_fold"/>
</dbReference>
<keyword evidence="3" id="KW-1185">Reference proteome</keyword>
<accession>A0ABS2EZV7</accession>
<dbReference type="RefSeq" id="WP_204792619.1">
    <property type="nucleotide sequence ID" value="NZ_JACSNQ010000002.1"/>
</dbReference>
<dbReference type="EMBL" id="JACSNQ010000002">
    <property type="protein sequence ID" value="MBM6774256.1"/>
    <property type="molecule type" value="Genomic_DNA"/>
</dbReference>